<keyword evidence="1" id="KW-0472">Membrane</keyword>
<keyword evidence="3" id="KW-1185">Reference proteome</keyword>
<dbReference type="VEuPathDB" id="FungiDB:RO3G_12190"/>
<feature type="transmembrane region" description="Helical" evidence="1">
    <location>
        <begin position="107"/>
        <end position="134"/>
    </location>
</feature>
<dbReference type="RefSeq" id="XP_067522875.1">
    <property type="nucleotide sequence ID" value="XM_067666774.1"/>
</dbReference>
<name>I1CG99_RHIO9</name>
<dbReference type="InParanoid" id="I1CG99"/>
<sequence length="154" mass="17376">MRESLPKGFLGLLLGPPTSVSSIRSSLSFTSETFCSKAAFFSLRAWFSEIRDSIVCSRDWVAKAGVVDTLRAGRDDEATTSGGPRIKLFKGVAVLFMFQIRARLKDLFSWIHVLKLLSFMTVQYALICFCLYFYGIFKMLYKIINGFIGSILQK</sequence>
<evidence type="ECO:0000313" key="2">
    <source>
        <dbReference type="EMBL" id="EIE87479.1"/>
    </source>
</evidence>
<proteinExistence type="predicted"/>
<dbReference type="AlphaFoldDB" id="I1CG99"/>
<dbReference type="Proteomes" id="UP000009138">
    <property type="component" value="Unassembled WGS sequence"/>
</dbReference>
<dbReference type="EMBL" id="CH476741">
    <property type="protein sequence ID" value="EIE87479.1"/>
    <property type="molecule type" value="Genomic_DNA"/>
</dbReference>
<protein>
    <submittedName>
        <fullName evidence="2">Uncharacterized protein</fullName>
    </submittedName>
</protein>
<evidence type="ECO:0000256" key="1">
    <source>
        <dbReference type="SAM" id="Phobius"/>
    </source>
</evidence>
<keyword evidence="1" id="KW-0812">Transmembrane</keyword>
<dbReference type="GeneID" id="93619155"/>
<evidence type="ECO:0000313" key="3">
    <source>
        <dbReference type="Proteomes" id="UP000009138"/>
    </source>
</evidence>
<keyword evidence="1" id="KW-1133">Transmembrane helix</keyword>
<organism evidence="2 3">
    <name type="scientific">Rhizopus delemar (strain RA 99-880 / ATCC MYA-4621 / FGSC 9543 / NRRL 43880)</name>
    <name type="common">Mucormycosis agent</name>
    <name type="synonym">Rhizopus arrhizus var. delemar</name>
    <dbReference type="NCBI Taxonomy" id="246409"/>
    <lineage>
        <taxon>Eukaryota</taxon>
        <taxon>Fungi</taxon>
        <taxon>Fungi incertae sedis</taxon>
        <taxon>Mucoromycota</taxon>
        <taxon>Mucoromycotina</taxon>
        <taxon>Mucoromycetes</taxon>
        <taxon>Mucorales</taxon>
        <taxon>Mucorineae</taxon>
        <taxon>Rhizopodaceae</taxon>
        <taxon>Rhizopus</taxon>
    </lineage>
</organism>
<gene>
    <name evidence="2" type="ORF">RO3G_12190</name>
</gene>
<reference evidence="2 3" key="1">
    <citation type="journal article" date="2009" name="PLoS Genet.">
        <title>Genomic analysis of the basal lineage fungus Rhizopus oryzae reveals a whole-genome duplication.</title>
        <authorList>
            <person name="Ma L.-J."/>
            <person name="Ibrahim A.S."/>
            <person name="Skory C."/>
            <person name="Grabherr M.G."/>
            <person name="Burger G."/>
            <person name="Butler M."/>
            <person name="Elias M."/>
            <person name="Idnurm A."/>
            <person name="Lang B.F."/>
            <person name="Sone T."/>
            <person name="Abe A."/>
            <person name="Calvo S.E."/>
            <person name="Corrochano L.M."/>
            <person name="Engels R."/>
            <person name="Fu J."/>
            <person name="Hansberg W."/>
            <person name="Kim J.-M."/>
            <person name="Kodira C.D."/>
            <person name="Koehrsen M.J."/>
            <person name="Liu B."/>
            <person name="Miranda-Saavedra D."/>
            <person name="O'Leary S."/>
            <person name="Ortiz-Castellanos L."/>
            <person name="Poulter R."/>
            <person name="Rodriguez-Romero J."/>
            <person name="Ruiz-Herrera J."/>
            <person name="Shen Y.-Q."/>
            <person name="Zeng Q."/>
            <person name="Galagan J."/>
            <person name="Birren B.W."/>
            <person name="Cuomo C.A."/>
            <person name="Wickes B.L."/>
        </authorList>
    </citation>
    <scope>NUCLEOTIDE SEQUENCE [LARGE SCALE GENOMIC DNA]</scope>
    <source>
        <strain evidence="3">RA 99-880 / ATCC MYA-4621 / FGSC 9543 / NRRL 43880</strain>
    </source>
</reference>
<accession>I1CG99</accession>